<evidence type="ECO:0000259" key="4">
    <source>
        <dbReference type="Pfam" id="PF18765"/>
    </source>
</evidence>
<reference evidence="5 6" key="1">
    <citation type="submission" date="2016-10" db="EMBL/GenBank/DDBJ databases">
        <title>Comparative genomics between deep and shallow subseafloor isolates.</title>
        <authorList>
            <person name="Ishii S."/>
            <person name="Miller J.R."/>
            <person name="Sutton G."/>
            <person name="Suzuki S."/>
            <person name="Methe B."/>
            <person name="Inagaki F."/>
            <person name="Imachi H."/>
        </authorList>
    </citation>
    <scope>NUCLEOTIDE SEQUENCE [LARGE SCALE GENOMIC DNA]</scope>
    <source>
        <strain evidence="5 6">A8p</strain>
    </source>
</reference>
<dbReference type="RefSeq" id="WP_100909090.1">
    <property type="nucleotide sequence ID" value="NZ_CP017768.1"/>
</dbReference>
<dbReference type="KEGG" id="msub:BK009_03795"/>
<feature type="domain" description="Polymerase beta nucleotidyltransferase" evidence="4">
    <location>
        <begin position="7"/>
        <end position="102"/>
    </location>
</feature>
<gene>
    <name evidence="5" type="ORF">BK009_03795</name>
</gene>
<evidence type="ECO:0000256" key="2">
    <source>
        <dbReference type="ARBA" id="ARBA00047518"/>
    </source>
</evidence>
<protein>
    <recommendedName>
        <fullName evidence="1">protein adenylyltransferase</fullName>
        <ecNumber evidence="1">2.7.7.108</ecNumber>
    </recommendedName>
</protein>
<dbReference type="GO" id="GO:0070733">
    <property type="term" value="F:AMPylase activity"/>
    <property type="evidence" value="ECO:0007669"/>
    <property type="project" value="UniProtKB-EC"/>
</dbReference>
<dbReference type="Proteomes" id="UP000232631">
    <property type="component" value="Chromosome"/>
</dbReference>
<accession>A0A2H4VP46</accession>
<dbReference type="CDD" id="cd05403">
    <property type="entry name" value="NT_KNTase_like"/>
    <property type="match status" value="1"/>
</dbReference>
<evidence type="ECO:0000256" key="3">
    <source>
        <dbReference type="ARBA" id="ARBA00048696"/>
    </source>
</evidence>
<dbReference type="InterPro" id="IPR041633">
    <property type="entry name" value="Polbeta"/>
</dbReference>
<dbReference type="AlphaFoldDB" id="A0A2H4VP46"/>
<evidence type="ECO:0000256" key="1">
    <source>
        <dbReference type="ARBA" id="ARBA00034531"/>
    </source>
</evidence>
<dbReference type="SUPFAM" id="SSF81301">
    <property type="entry name" value="Nucleotidyltransferase"/>
    <property type="match status" value="1"/>
</dbReference>
<comment type="catalytic activity">
    <reaction evidence="2">
        <text>O-(5'-adenylyl)-L-tyrosyl-[protein] + ATP = O-[5'-(adenylyl-(5'-&gt;3')-adenylyl)]-L-tyrosyl-[protein] + diphosphate</text>
        <dbReference type="Rhea" id="RHEA:66528"/>
        <dbReference type="Rhea" id="RHEA-COMP:13846"/>
        <dbReference type="Rhea" id="RHEA-COMP:17046"/>
        <dbReference type="ChEBI" id="CHEBI:30616"/>
        <dbReference type="ChEBI" id="CHEBI:33019"/>
        <dbReference type="ChEBI" id="CHEBI:83624"/>
        <dbReference type="ChEBI" id="CHEBI:167160"/>
    </reaction>
</comment>
<dbReference type="NCBIfam" id="NF047752">
    <property type="entry name" value="MntA_antitoxin"/>
    <property type="match status" value="1"/>
</dbReference>
<proteinExistence type="predicted"/>
<comment type="catalytic activity">
    <reaction evidence="3">
        <text>L-tyrosyl-[protein] + ATP = O-(5'-adenylyl)-L-tyrosyl-[protein] + diphosphate</text>
        <dbReference type="Rhea" id="RHEA:54288"/>
        <dbReference type="Rhea" id="RHEA-COMP:10136"/>
        <dbReference type="Rhea" id="RHEA-COMP:13846"/>
        <dbReference type="ChEBI" id="CHEBI:30616"/>
        <dbReference type="ChEBI" id="CHEBI:33019"/>
        <dbReference type="ChEBI" id="CHEBI:46858"/>
        <dbReference type="ChEBI" id="CHEBI:83624"/>
        <dbReference type="EC" id="2.7.7.108"/>
    </reaction>
</comment>
<organism evidence="5 6">
    <name type="scientific">Methanobacterium subterraneum</name>
    <dbReference type="NCBI Taxonomy" id="59277"/>
    <lineage>
        <taxon>Archaea</taxon>
        <taxon>Methanobacteriati</taxon>
        <taxon>Methanobacteriota</taxon>
        <taxon>Methanomada group</taxon>
        <taxon>Methanobacteria</taxon>
        <taxon>Methanobacteriales</taxon>
        <taxon>Methanobacteriaceae</taxon>
        <taxon>Methanobacterium</taxon>
    </lineage>
</organism>
<dbReference type="InterPro" id="IPR043519">
    <property type="entry name" value="NT_sf"/>
</dbReference>
<name>A0A2H4VP46_9EURY</name>
<evidence type="ECO:0000313" key="5">
    <source>
        <dbReference type="EMBL" id="AUB59873.1"/>
    </source>
</evidence>
<keyword evidence="5" id="KW-0808">Transferase</keyword>
<sequence>MKREIREQVEKFLEKQDAVVLSYLFGSVAQQRAGKLSDVDLAVYLDETLNSYEKFDLELELLSDLGDIICTDRVDLVVMNDAPISLNFEVIKANHPLFIRDKDLKVDFEHYIMSRYLDRQFYNLRWADDLIRKTANRIK</sequence>
<dbReference type="EC" id="2.7.7.108" evidence="1"/>
<dbReference type="PANTHER" id="PTHR43852">
    <property type="entry name" value="NUCLEOTIDYLTRANSFERASE"/>
    <property type="match status" value="1"/>
</dbReference>
<dbReference type="Pfam" id="PF18765">
    <property type="entry name" value="Polbeta"/>
    <property type="match status" value="1"/>
</dbReference>
<dbReference type="PANTHER" id="PTHR43852:SF3">
    <property type="entry name" value="NUCLEOTIDYLTRANSFERASE"/>
    <property type="match status" value="1"/>
</dbReference>
<evidence type="ECO:0000313" key="6">
    <source>
        <dbReference type="Proteomes" id="UP000232631"/>
    </source>
</evidence>
<dbReference type="Gene3D" id="3.30.460.10">
    <property type="entry name" value="Beta Polymerase, domain 2"/>
    <property type="match status" value="1"/>
</dbReference>
<keyword evidence="6" id="KW-1185">Reference proteome</keyword>
<dbReference type="GeneID" id="35125579"/>
<dbReference type="EMBL" id="CP017768">
    <property type="protein sequence ID" value="AUB59873.1"/>
    <property type="molecule type" value="Genomic_DNA"/>
</dbReference>
<dbReference type="InterPro" id="IPR052930">
    <property type="entry name" value="TA_antitoxin_MntA"/>
</dbReference>